<evidence type="ECO:0000313" key="5">
    <source>
        <dbReference type="EMBL" id="CAK8995152.1"/>
    </source>
</evidence>
<accession>A0ABP0I0R7</accession>
<protein>
    <recommendedName>
        <fullName evidence="4">Arf-GAP domain-containing protein</fullName>
    </recommendedName>
</protein>
<feature type="compositionally biased region" description="Basic and acidic residues" evidence="3">
    <location>
        <begin position="451"/>
        <end position="465"/>
    </location>
</feature>
<dbReference type="Pfam" id="PF01412">
    <property type="entry name" value="ArfGap"/>
    <property type="match status" value="1"/>
</dbReference>
<keyword evidence="1" id="KW-0479">Metal-binding</keyword>
<keyword evidence="2" id="KW-0175">Coiled coil</keyword>
<dbReference type="InterPro" id="IPR038508">
    <property type="entry name" value="ArfGAP_dom_sf"/>
</dbReference>
<feature type="coiled-coil region" evidence="2">
    <location>
        <begin position="414"/>
        <end position="441"/>
    </location>
</feature>
<dbReference type="Gene3D" id="1.10.220.150">
    <property type="entry name" value="Arf GTPase activating protein"/>
    <property type="match status" value="1"/>
</dbReference>
<feature type="region of interest" description="Disordered" evidence="3">
    <location>
        <begin position="770"/>
        <end position="791"/>
    </location>
</feature>
<keyword evidence="6" id="KW-1185">Reference proteome</keyword>
<feature type="region of interest" description="Disordered" evidence="3">
    <location>
        <begin position="263"/>
        <end position="305"/>
    </location>
</feature>
<dbReference type="InterPro" id="IPR037278">
    <property type="entry name" value="ARFGAP/RecO"/>
</dbReference>
<evidence type="ECO:0000256" key="2">
    <source>
        <dbReference type="SAM" id="Coils"/>
    </source>
</evidence>
<proteinExistence type="predicted"/>
<feature type="domain" description="Arf-GAP" evidence="4">
    <location>
        <begin position="655"/>
        <end position="734"/>
    </location>
</feature>
<feature type="coiled-coil region" evidence="2">
    <location>
        <begin position="1023"/>
        <end position="1057"/>
    </location>
</feature>
<organism evidence="5 6">
    <name type="scientific">Durusdinium trenchii</name>
    <dbReference type="NCBI Taxonomy" id="1381693"/>
    <lineage>
        <taxon>Eukaryota</taxon>
        <taxon>Sar</taxon>
        <taxon>Alveolata</taxon>
        <taxon>Dinophyceae</taxon>
        <taxon>Suessiales</taxon>
        <taxon>Symbiodiniaceae</taxon>
        <taxon>Durusdinium</taxon>
    </lineage>
</organism>
<evidence type="ECO:0000259" key="4">
    <source>
        <dbReference type="PROSITE" id="PS50115"/>
    </source>
</evidence>
<feature type="region of interest" description="Disordered" evidence="3">
    <location>
        <begin position="451"/>
        <end position="473"/>
    </location>
</feature>
<feature type="compositionally biased region" description="Pro residues" evidence="3">
    <location>
        <begin position="1255"/>
        <end position="1265"/>
    </location>
</feature>
<feature type="compositionally biased region" description="Basic and acidic residues" evidence="3">
    <location>
        <begin position="1226"/>
        <end position="1254"/>
    </location>
</feature>
<feature type="coiled-coil region" evidence="2">
    <location>
        <begin position="1092"/>
        <end position="1121"/>
    </location>
</feature>
<feature type="non-terminal residue" evidence="5">
    <location>
        <position position="1"/>
    </location>
</feature>
<comment type="caution">
    <text evidence="5">The sequence shown here is derived from an EMBL/GenBank/DDBJ whole genome shotgun (WGS) entry which is preliminary data.</text>
</comment>
<dbReference type="SUPFAM" id="SSF57863">
    <property type="entry name" value="ArfGap/RecO-like zinc finger"/>
    <property type="match status" value="1"/>
</dbReference>
<dbReference type="InterPro" id="IPR001164">
    <property type="entry name" value="ArfGAP_dom"/>
</dbReference>
<dbReference type="PANTHER" id="PTHR13491">
    <property type="entry name" value="ZCCHC10 PROTEIN"/>
    <property type="match status" value="1"/>
</dbReference>
<dbReference type="PROSITE" id="PS50115">
    <property type="entry name" value="ARFGAP"/>
    <property type="match status" value="1"/>
</dbReference>
<dbReference type="EMBL" id="CAXAMN010001558">
    <property type="protein sequence ID" value="CAK8995152.1"/>
    <property type="molecule type" value="Genomic_DNA"/>
</dbReference>
<evidence type="ECO:0000313" key="6">
    <source>
        <dbReference type="Proteomes" id="UP001642484"/>
    </source>
</evidence>
<feature type="compositionally biased region" description="Low complexity" evidence="3">
    <location>
        <begin position="282"/>
        <end position="305"/>
    </location>
</feature>
<gene>
    <name evidence="5" type="ORF">CCMP2556_LOCUS3927</name>
</gene>
<name>A0ABP0I0R7_9DINO</name>
<feature type="compositionally biased region" description="Basic and acidic residues" evidence="3">
    <location>
        <begin position="1183"/>
        <end position="1197"/>
    </location>
</feature>
<dbReference type="PANTHER" id="PTHR13491:SF0">
    <property type="entry name" value="ZINC FINGER CCHC DOMAIN-CONTAINING PROTEIN 10"/>
    <property type="match status" value="1"/>
</dbReference>
<feature type="compositionally biased region" description="Low complexity" evidence="3">
    <location>
        <begin position="1198"/>
        <end position="1214"/>
    </location>
</feature>
<dbReference type="Proteomes" id="UP001642484">
    <property type="component" value="Unassembled WGS sequence"/>
</dbReference>
<dbReference type="InterPro" id="IPR039715">
    <property type="entry name" value="ZCCHC10"/>
</dbReference>
<sequence>SFLRVVGFAQGDSLCEAPVKSKKPAVTRFDEINLPDLAHLAAGMEPCILQLEEEARSLEKLLLIEAQDLVQRWTQALKRRVRQDETRVSFKAQFLRSNALEKALEALRRNERLKQELFDRPLFAAADEAHPSEVFLAELRSLLQLCLPKCAVPLVEPTLQAVFGDPCCTSEATAALTALRALKEDWREAVQMQAARGLEMRLDALTYQLQKSPEQSSSRGFSRDKVHVLALLLQALSEWRNGIETHSAEIDSALLALGLKSPGSAASRATDSTRAESKSRSRTSSVISESEKSGPSTESSSSPSVEECHAAVEALALKTEQGVRRGLRLLGLPNHPLHFVPGCELRLRGHDIRVAVCSLIHHWRQDERAAFADVLLRIQQILSTDDSRVALKALSASSGSFEVPSELPELQKLRETLVAERQSLLEKLEGVEEHLSQVDEKLRTEGAERAERVVKGGPLRPRESTAESGSTSDSVALAIQRVAESLSSETQRSLERLGTQVQQRRSELMLALRRHLNSESERLSALAVAPGGSESAVGLAMDALQEAAHENRQLCERVQKVVGLDSEATNGRAPSELCSGSRCRARWMDGNYYDATIHAVLPGGFVVVNWLRPRPNADGNERPIRTISGIGGDDTLHRIVQTADVEFDALAPDVAMAFATFRDRPQQDRRCVDCDSAETEWASVSFGTYLCARCAEEHVRMGPSRSLVRQLNDGWGWTKTELKYMTVGGNDAFRASMDQYPALKTLSASRRMEQIAGFVESKNALRSRRSKRAMISSSSSSYDDEEEDESLGKNCVNRQEKVLHLMKMDEDKFADFSNLESYSAQLGWYNIFKKPPKGQAEVAVQMNGMQTWATNYVMEMLGSLAYSTGQPSSLALNAQQVQEHAQQLLAQQQAAEQASQANTLAQTQAAEAAAALAVAQAQLKAQSQASALAQVQAQKGAQATALAQAQAELKAQSEAAAALVKTQAQHGAGLQAQAQAAAVAKAHAELKAKAGAQAQAQAKAAAWAKAQSELTAQAGASALAKAQQEAVAQAKAKLKAQEEAAALAQAQQDAELRAQAQAIAVAQAQAELKAQHEAAALQQAQHEAELRAQADAAALAQAQAELKAQEEAAALAQAQQDAELRAQAQAIAVAQAQAQAELTAQATATALQQTQHEAEAGFTPVQPGSADDEPGDGTQTWNGHDDGWWHSNNDDGWWHGSGSSSSWQHGAAWHGDGGGGESPHMAAERVINDKDDMEIDNGKTDADGTGDDKPSIPPDHPPPSRVHPFPLLPAWSKSLPDQRKLSKPLPYVGPGQPDEMRLLMGVEMEARMRNACMTSHEKHMLQVWMKNDGKKMQANCQKVIQTFGKKGGGRASRDLLAKNFHEAAWQPGQVVEVNSCEYTVLKHMMLSHQVAWGPEFDKAESVRCWCLPASSLMPAGCIHFQEALHVMKPYEQHRTCKVALHKALPPLFLNVMGDDLCSCSSAGLFGLQDNVDGWEHNYFTQDQIAATYKKSKEAKEAKLQKKRARANANDEAQWPRTKALF</sequence>
<evidence type="ECO:0000256" key="1">
    <source>
        <dbReference type="PROSITE-ProRule" id="PRU00288"/>
    </source>
</evidence>
<dbReference type="SMART" id="SM00105">
    <property type="entry name" value="ArfGap"/>
    <property type="match status" value="1"/>
</dbReference>
<reference evidence="5 6" key="1">
    <citation type="submission" date="2024-02" db="EMBL/GenBank/DDBJ databases">
        <authorList>
            <person name="Chen Y."/>
            <person name="Shah S."/>
            <person name="Dougan E. K."/>
            <person name="Thang M."/>
            <person name="Chan C."/>
        </authorList>
    </citation>
    <scope>NUCLEOTIDE SEQUENCE [LARGE SCALE GENOMIC DNA]</scope>
</reference>
<evidence type="ECO:0000256" key="3">
    <source>
        <dbReference type="SAM" id="MobiDB-lite"/>
    </source>
</evidence>
<dbReference type="CDD" id="cd04508">
    <property type="entry name" value="Tudor_SF"/>
    <property type="match status" value="1"/>
</dbReference>
<feature type="region of interest" description="Disordered" evidence="3">
    <location>
        <begin position="1162"/>
        <end position="1272"/>
    </location>
</feature>
<keyword evidence="1" id="KW-0862">Zinc</keyword>
<keyword evidence="1" id="KW-0863">Zinc-finger</keyword>